<feature type="binding site" evidence="13">
    <location>
        <position position="252"/>
    </location>
    <ligand>
        <name>Mg(2+)</name>
        <dbReference type="ChEBI" id="CHEBI:18420"/>
        <note>shared with beta subunit</note>
    </ligand>
</feature>
<dbReference type="EMBL" id="LCRM01000012">
    <property type="protein sequence ID" value="KKW36814.1"/>
    <property type="molecule type" value="Genomic_DNA"/>
</dbReference>
<protein>
    <recommendedName>
        <fullName evidence="13">Phenylalanine--tRNA ligase alpha subunit</fullName>
        <ecNumber evidence="13">6.1.1.20</ecNumber>
    </recommendedName>
    <alternativeName>
        <fullName evidence="13">Phenylalanyl-tRNA synthetase alpha subunit</fullName>
        <shortName evidence="13">PheRS</shortName>
    </alternativeName>
</protein>
<evidence type="ECO:0000313" key="16">
    <source>
        <dbReference type="Proteomes" id="UP000034290"/>
    </source>
</evidence>
<dbReference type="InterPro" id="IPR022911">
    <property type="entry name" value="Phe_tRNA_ligase_alpha1_bac"/>
</dbReference>
<evidence type="ECO:0000256" key="4">
    <source>
        <dbReference type="ARBA" id="ARBA00022490"/>
    </source>
</evidence>
<dbReference type="PANTHER" id="PTHR11538">
    <property type="entry name" value="PHENYLALANYL-TRNA SYNTHETASE"/>
    <property type="match status" value="1"/>
</dbReference>
<dbReference type="Pfam" id="PF02912">
    <property type="entry name" value="Phe_tRNA-synt_N"/>
    <property type="match status" value="1"/>
</dbReference>
<dbReference type="GO" id="GO:0005737">
    <property type="term" value="C:cytoplasm"/>
    <property type="evidence" value="ECO:0007669"/>
    <property type="project" value="UniProtKB-SubCell"/>
</dbReference>
<dbReference type="InterPro" id="IPR045864">
    <property type="entry name" value="aa-tRNA-synth_II/BPL/LPL"/>
</dbReference>
<dbReference type="InterPro" id="IPR002319">
    <property type="entry name" value="Phenylalanyl-tRNA_Synthase"/>
</dbReference>
<gene>
    <name evidence="13" type="primary">pheS</name>
    <name evidence="15" type="ORF">UY81_C0012G0003</name>
</gene>
<feature type="domain" description="Aminoacyl-transfer RNA synthetases class-II family profile" evidence="14">
    <location>
        <begin position="109"/>
        <end position="328"/>
    </location>
</feature>
<dbReference type="SUPFAM" id="SSF55681">
    <property type="entry name" value="Class II aaRS and biotin synthetases"/>
    <property type="match status" value="1"/>
</dbReference>
<evidence type="ECO:0000256" key="10">
    <source>
        <dbReference type="ARBA" id="ARBA00022917"/>
    </source>
</evidence>
<dbReference type="GO" id="GO:0004826">
    <property type="term" value="F:phenylalanine-tRNA ligase activity"/>
    <property type="evidence" value="ECO:0007669"/>
    <property type="project" value="UniProtKB-UniRule"/>
</dbReference>
<evidence type="ECO:0000256" key="9">
    <source>
        <dbReference type="ARBA" id="ARBA00022842"/>
    </source>
</evidence>
<evidence type="ECO:0000259" key="14">
    <source>
        <dbReference type="PROSITE" id="PS50862"/>
    </source>
</evidence>
<keyword evidence="11 13" id="KW-0030">Aminoacyl-tRNA synthetase</keyword>
<evidence type="ECO:0000256" key="5">
    <source>
        <dbReference type="ARBA" id="ARBA00022598"/>
    </source>
</evidence>
<comment type="subcellular location">
    <subcellularLocation>
        <location evidence="1 13">Cytoplasm</location>
    </subcellularLocation>
</comment>
<evidence type="ECO:0000256" key="13">
    <source>
        <dbReference type="HAMAP-Rule" id="MF_00281"/>
    </source>
</evidence>
<dbReference type="InterPro" id="IPR004529">
    <property type="entry name" value="Phe-tRNA-synth_IIc_asu"/>
</dbReference>
<keyword evidence="10 13" id="KW-0648">Protein biosynthesis</keyword>
<evidence type="ECO:0000256" key="11">
    <source>
        <dbReference type="ARBA" id="ARBA00023146"/>
    </source>
</evidence>
<dbReference type="GO" id="GO:0005524">
    <property type="term" value="F:ATP binding"/>
    <property type="evidence" value="ECO:0007669"/>
    <property type="project" value="UniProtKB-UniRule"/>
</dbReference>
<keyword evidence="8 13" id="KW-0067">ATP-binding</keyword>
<comment type="catalytic activity">
    <reaction evidence="12 13">
        <text>tRNA(Phe) + L-phenylalanine + ATP = L-phenylalanyl-tRNA(Phe) + AMP + diphosphate + H(+)</text>
        <dbReference type="Rhea" id="RHEA:19413"/>
        <dbReference type="Rhea" id="RHEA-COMP:9668"/>
        <dbReference type="Rhea" id="RHEA-COMP:9699"/>
        <dbReference type="ChEBI" id="CHEBI:15378"/>
        <dbReference type="ChEBI" id="CHEBI:30616"/>
        <dbReference type="ChEBI" id="CHEBI:33019"/>
        <dbReference type="ChEBI" id="CHEBI:58095"/>
        <dbReference type="ChEBI" id="CHEBI:78442"/>
        <dbReference type="ChEBI" id="CHEBI:78531"/>
        <dbReference type="ChEBI" id="CHEBI:456215"/>
        <dbReference type="EC" id="6.1.1.20"/>
    </reaction>
</comment>
<proteinExistence type="inferred from homology"/>
<dbReference type="GO" id="GO:0000287">
    <property type="term" value="F:magnesium ion binding"/>
    <property type="evidence" value="ECO:0007669"/>
    <property type="project" value="UniProtKB-UniRule"/>
</dbReference>
<comment type="caution">
    <text evidence="15">The sequence shown here is derived from an EMBL/GenBank/DDBJ whole genome shotgun (WGS) entry which is preliminary data.</text>
</comment>
<dbReference type="HAMAP" id="MF_00281">
    <property type="entry name" value="Phe_tRNA_synth_alpha1"/>
    <property type="match status" value="1"/>
</dbReference>
<organism evidence="15 16">
    <name type="scientific">Candidatus Giovannonibacteria bacterium GW2011_GWA2_53_7</name>
    <dbReference type="NCBI Taxonomy" id="1618650"/>
    <lineage>
        <taxon>Bacteria</taxon>
        <taxon>Candidatus Giovannoniibacteriota</taxon>
    </lineage>
</organism>
<name>A0A0G2AVA2_9BACT</name>
<accession>A0A0G2AVA2</accession>
<dbReference type="PROSITE" id="PS50862">
    <property type="entry name" value="AA_TRNA_LIGASE_II"/>
    <property type="match status" value="1"/>
</dbReference>
<dbReference type="EC" id="6.1.1.20" evidence="13"/>
<keyword evidence="9 13" id="KW-0460">Magnesium</keyword>
<comment type="similarity">
    <text evidence="2 13">Belongs to the class-II aminoacyl-tRNA synthetase family. Phe-tRNA synthetase alpha subunit type 1 subfamily.</text>
</comment>
<comment type="subunit">
    <text evidence="3 13">Tetramer of two alpha and two beta subunits.</text>
</comment>
<dbReference type="GO" id="GO:0006432">
    <property type="term" value="P:phenylalanyl-tRNA aminoacylation"/>
    <property type="evidence" value="ECO:0007669"/>
    <property type="project" value="UniProtKB-UniRule"/>
</dbReference>
<reference evidence="15 16" key="1">
    <citation type="journal article" date="2015" name="Nature">
        <title>rRNA introns, odd ribosomes, and small enigmatic genomes across a large radiation of phyla.</title>
        <authorList>
            <person name="Brown C.T."/>
            <person name="Hug L.A."/>
            <person name="Thomas B.C."/>
            <person name="Sharon I."/>
            <person name="Castelle C.J."/>
            <person name="Singh A."/>
            <person name="Wilkins M.J."/>
            <person name="Williams K.H."/>
            <person name="Banfield J.F."/>
        </authorList>
    </citation>
    <scope>NUCLEOTIDE SEQUENCE [LARGE SCALE GENOMIC DNA]</scope>
</reference>
<dbReference type="GO" id="GO:0000049">
    <property type="term" value="F:tRNA binding"/>
    <property type="evidence" value="ECO:0007669"/>
    <property type="project" value="InterPro"/>
</dbReference>
<dbReference type="PATRIC" id="fig|1618650.3.peg.182"/>
<dbReference type="PANTHER" id="PTHR11538:SF41">
    <property type="entry name" value="PHENYLALANINE--TRNA LIGASE, MITOCHONDRIAL"/>
    <property type="match status" value="1"/>
</dbReference>
<comment type="cofactor">
    <cofactor evidence="13">
        <name>Mg(2+)</name>
        <dbReference type="ChEBI" id="CHEBI:18420"/>
    </cofactor>
    <text evidence="13">Binds 2 magnesium ions per tetramer.</text>
</comment>
<keyword evidence="6 13" id="KW-0479">Metal-binding</keyword>
<keyword evidence="5 13" id="KW-0436">Ligase</keyword>
<evidence type="ECO:0000313" key="15">
    <source>
        <dbReference type="EMBL" id="KKW36814.1"/>
    </source>
</evidence>
<evidence type="ECO:0000256" key="6">
    <source>
        <dbReference type="ARBA" id="ARBA00022723"/>
    </source>
</evidence>
<dbReference type="Proteomes" id="UP000034290">
    <property type="component" value="Unassembled WGS sequence"/>
</dbReference>
<dbReference type="SUPFAM" id="SSF46589">
    <property type="entry name" value="tRNA-binding arm"/>
    <property type="match status" value="1"/>
</dbReference>
<dbReference type="AlphaFoldDB" id="A0A0G2AVA2"/>
<dbReference type="Pfam" id="PF01409">
    <property type="entry name" value="tRNA-synt_2d"/>
    <property type="match status" value="1"/>
</dbReference>
<dbReference type="InterPro" id="IPR004188">
    <property type="entry name" value="Phe-tRNA_ligase_II_N"/>
</dbReference>
<dbReference type="CDD" id="cd00496">
    <property type="entry name" value="PheRS_alpha_core"/>
    <property type="match status" value="1"/>
</dbReference>
<evidence type="ECO:0000256" key="8">
    <source>
        <dbReference type="ARBA" id="ARBA00022840"/>
    </source>
</evidence>
<evidence type="ECO:0000256" key="12">
    <source>
        <dbReference type="ARBA" id="ARBA00049255"/>
    </source>
</evidence>
<evidence type="ECO:0000256" key="2">
    <source>
        <dbReference type="ARBA" id="ARBA00010207"/>
    </source>
</evidence>
<dbReference type="Gene3D" id="3.30.930.10">
    <property type="entry name" value="Bira Bifunctional Protein, Domain 2"/>
    <property type="match status" value="1"/>
</dbReference>
<keyword evidence="7 13" id="KW-0547">Nucleotide-binding</keyword>
<keyword evidence="4 13" id="KW-0963">Cytoplasm</keyword>
<evidence type="ECO:0000256" key="7">
    <source>
        <dbReference type="ARBA" id="ARBA00022741"/>
    </source>
</evidence>
<dbReference type="NCBIfam" id="TIGR00468">
    <property type="entry name" value="pheS"/>
    <property type="match status" value="1"/>
</dbReference>
<evidence type="ECO:0000256" key="3">
    <source>
        <dbReference type="ARBA" id="ARBA00011209"/>
    </source>
</evidence>
<sequence length="337" mass="37853">MDQAFRKLEASARQTLASINDRAGLESWRQRWLGRKGELTKLLNQLSRLPASERPRLGQLANGIKNHLHDLASQRAQGLNRPMERVASLSATLPGRRPRSGHLHPLTLITRRLVEIFRSMGFETVTGPEVESAELNFDQLNIPPDHPARDLWDTFYIKSAKPLVLRTHTSPVQLRALQTRRPPVRLIAPGRVFRHEATDASHEATLTQLEGLVIDEDVRLTDLFGTVNDFLSALFERPITTKHRPSFFPFVEPGGEIVMGCTICGGRGCSVCGLTGFLEMGGQGMVHPTVLKNMGLDSRKYSGFAFGFGIERLMMLYYRIPDIRLTLSGDLRFSQQF</sequence>
<evidence type="ECO:0000256" key="1">
    <source>
        <dbReference type="ARBA" id="ARBA00004496"/>
    </source>
</evidence>
<dbReference type="InterPro" id="IPR010978">
    <property type="entry name" value="tRNA-bd_arm"/>
</dbReference>
<dbReference type="InterPro" id="IPR006195">
    <property type="entry name" value="aa-tRNA-synth_II"/>
</dbReference>